<reference evidence="2 3" key="1">
    <citation type="submission" date="2020-10" db="EMBL/GenBank/DDBJ databases">
        <title>The Coptis chinensis genome and diversification of protoberbering-type alkaloids.</title>
        <authorList>
            <person name="Wang B."/>
            <person name="Shu S."/>
            <person name="Song C."/>
            <person name="Liu Y."/>
        </authorList>
    </citation>
    <scope>NUCLEOTIDE SEQUENCE [LARGE SCALE GENOMIC DNA]</scope>
    <source>
        <strain evidence="2">HL-2020</strain>
        <tissue evidence="2">Leaf</tissue>
    </source>
</reference>
<sequence length="299" mass="33781">MSWTDPDTRLRPMLPSWLDKSCPILSLKLLLSQSNQRKCAPEQTAWVPKQVFTSLTTPRRLDFSHYTEQVCLGKNPISAIDYRSNKSSNSLLVPGRYATYLVDSNTGQQIVKFYNLPLILTGTIWGSCNGVLYIQVENEHTFFLCNPSTRECKKLPEPSRKGYPASLDPFTGFGYNTICKDYIVVRIFCPEARMEAEVYSLAKNSWRVIQLVDYTITTGKCKGIFFNNAFHWIGTPSTTEESGSDLASNFVIAFDTMSDEFRVVVQLHPDAAFNLKFSMGAFVYCVTLTMRILSSLKCG</sequence>
<dbReference type="NCBIfam" id="TIGR01640">
    <property type="entry name" value="F_box_assoc_1"/>
    <property type="match status" value="1"/>
</dbReference>
<accession>A0A835IID9</accession>
<dbReference type="PANTHER" id="PTHR31672">
    <property type="entry name" value="BNACNNG10540D PROTEIN"/>
    <property type="match status" value="1"/>
</dbReference>
<dbReference type="InterPro" id="IPR017451">
    <property type="entry name" value="F-box-assoc_interact_dom"/>
</dbReference>
<name>A0A835IID9_9MAGN</name>
<keyword evidence="3" id="KW-1185">Reference proteome</keyword>
<evidence type="ECO:0000313" key="3">
    <source>
        <dbReference type="Proteomes" id="UP000631114"/>
    </source>
</evidence>
<dbReference type="Proteomes" id="UP000631114">
    <property type="component" value="Unassembled WGS sequence"/>
</dbReference>
<dbReference type="OrthoDB" id="591557at2759"/>
<feature type="domain" description="F-box associated beta-propeller type 1" evidence="1">
    <location>
        <begin position="127"/>
        <end position="271"/>
    </location>
</feature>
<comment type="caution">
    <text evidence="2">The sequence shown here is derived from an EMBL/GenBank/DDBJ whole genome shotgun (WGS) entry which is preliminary data.</text>
</comment>
<dbReference type="EMBL" id="JADFTS010000003">
    <property type="protein sequence ID" value="KAF9617644.1"/>
    <property type="molecule type" value="Genomic_DNA"/>
</dbReference>
<organism evidence="2 3">
    <name type="scientific">Coptis chinensis</name>
    <dbReference type="NCBI Taxonomy" id="261450"/>
    <lineage>
        <taxon>Eukaryota</taxon>
        <taxon>Viridiplantae</taxon>
        <taxon>Streptophyta</taxon>
        <taxon>Embryophyta</taxon>
        <taxon>Tracheophyta</taxon>
        <taxon>Spermatophyta</taxon>
        <taxon>Magnoliopsida</taxon>
        <taxon>Ranunculales</taxon>
        <taxon>Ranunculaceae</taxon>
        <taxon>Coptidoideae</taxon>
        <taxon>Coptis</taxon>
    </lineage>
</organism>
<protein>
    <recommendedName>
        <fullName evidence="1">F-box associated beta-propeller type 1 domain-containing protein</fullName>
    </recommendedName>
</protein>
<evidence type="ECO:0000313" key="2">
    <source>
        <dbReference type="EMBL" id="KAF9617644.1"/>
    </source>
</evidence>
<dbReference type="InterPro" id="IPR006527">
    <property type="entry name" value="F-box-assoc_dom_typ1"/>
</dbReference>
<evidence type="ECO:0000259" key="1">
    <source>
        <dbReference type="Pfam" id="PF07734"/>
    </source>
</evidence>
<dbReference type="Pfam" id="PF07734">
    <property type="entry name" value="FBA_1"/>
    <property type="match status" value="1"/>
</dbReference>
<dbReference type="PANTHER" id="PTHR31672:SF13">
    <property type="entry name" value="F-BOX PROTEIN CPR30-LIKE"/>
    <property type="match status" value="1"/>
</dbReference>
<gene>
    <name evidence="2" type="ORF">IFM89_037707</name>
</gene>
<proteinExistence type="predicted"/>
<dbReference type="AlphaFoldDB" id="A0A835IID9"/>
<dbReference type="InterPro" id="IPR050796">
    <property type="entry name" value="SCF_F-box_component"/>
</dbReference>